<dbReference type="Gene3D" id="3.90.79.10">
    <property type="entry name" value="Nucleoside Triphosphate Pyrophosphohydrolase"/>
    <property type="match status" value="1"/>
</dbReference>
<keyword evidence="3" id="KW-0378">Hydrolase</keyword>
<evidence type="ECO:0000313" key="3">
    <source>
        <dbReference type="EMBL" id="MFC0672569.1"/>
    </source>
</evidence>
<evidence type="ECO:0000313" key="4">
    <source>
        <dbReference type="Proteomes" id="UP001589793"/>
    </source>
</evidence>
<dbReference type="EMBL" id="JBHLSV010000001">
    <property type="protein sequence ID" value="MFC0672569.1"/>
    <property type="molecule type" value="Genomic_DNA"/>
</dbReference>
<protein>
    <submittedName>
        <fullName evidence="3">NUDIX hydrolase</fullName>
    </submittedName>
</protein>
<dbReference type="Proteomes" id="UP001589793">
    <property type="component" value="Unassembled WGS sequence"/>
</dbReference>
<accession>A0ABV6R6G2</accession>
<feature type="domain" description="Nudix hydrolase" evidence="2">
    <location>
        <begin position="45"/>
        <end position="180"/>
    </location>
</feature>
<dbReference type="InterPro" id="IPR015797">
    <property type="entry name" value="NUDIX_hydrolase-like_dom_sf"/>
</dbReference>
<gene>
    <name evidence="3" type="ORF">ACFFF6_01220</name>
</gene>
<reference evidence="3 4" key="1">
    <citation type="submission" date="2024-09" db="EMBL/GenBank/DDBJ databases">
        <authorList>
            <person name="Sun Q."/>
            <person name="Mori K."/>
        </authorList>
    </citation>
    <scope>NUCLEOTIDE SEQUENCE [LARGE SCALE GENOMIC DNA]</scope>
    <source>
        <strain evidence="3 4">CICC 10874</strain>
    </source>
</reference>
<dbReference type="InterPro" id="IPR000086">
    <property type="entry name" value="NUDIX_hydrolase_dom"/>
</dbReference>
<dbReference type="PANTHER" id="PTHR43736">
    <property type="entry name" value="ADP-RIBOSE PYROPHOSPHATASE"/>
    <property type="match status" value="1"/>
</dbReference>
<dbReference type="RefSeq" id="WP_376977451.1">
    <property type="nucleotide sequence ID" value="NZ_JBHLSV010000001.1"/>
</dbReference>
<dbReference type="SUPFAM" id="SSF55811">
    <property type="entry name" value="Nudix"/>
    <property type="match status" value="1"/>
</dbReference>
<dbReference type="GO" id="GO:0016787">
    <property type="term" value="F:hydrolase activity"/>
    <property type="evidence" value="ECO:0007669"/>
    <property type="project" value="UniProtKB-KW"/>
</dbReference>
<evidence type="ECO:0000259" key="2">
    <source>
        <dbReference type="PROSITE" id="PS51462"/>
    </source>
</evidence>
<dbReference type="PANTHER" id="PTHR43736:SF1">
    <property type="entry name" value="DIHYDRONEOPTERIN TRIPHOSPHATE DIPHOSPHATASE"/>
    <property type="match status" value="1"/>
</dbReference>
<comment type="caution">
    <text evidence="3">The sequence shown here is derived from an EMBL/GenBank/DDBJ whole genome shotgun (WGS) entry which is preliminary data.</text>
</comment>
<name>A0ABV6R6G2_9MICO</name>
<dbReference type="Pfam" id="PF00293">
    <property type="entry name" value="NUDIX"/>
    <property type="match status" value="1"/>
</dbReference>
<dbReference type="CDD" id="cd03674">
    <property type="entry name" value="NUDIX_Hydrolase"/>
    <property type="match status" value="1"/>
</dbReference>
<sequence length="180" mass="19951">MPIPLSHVAQEFTAYRTSWGTDHHLMPLLRGLATTGEVTDRRNLAGHVTCSAVVIHEDGGSVLRIHHTVHQRYLFPGGHVDPEDSSLEAAALRELAEEADVRADQVEPLPGPFRVLHIDAHDIPERPDRDEPAHVHVDLRFGFRARGPLHLIPQEAEVSDPVWTPLADLTGIVGERLRAL</sequence>
<organism evidence="3 4">
    <name type="scientific">Brachybacterium hainanense</name>
    <dbReference type="NCBI Taxonomy" id="1541174"/>
    <lineage>
        <taxon>Bacteria</taxon>
        <taxon>Bacillati</taxon>
        <taxon>Actinomycetota</taxon>
        <taxon>Actinomycetes</taxon>
        <taxon>Micrococcales</taxon>
        <taxon>Dermabacteraceae</taxon>
        <taxon>Brachybacterium</taxon>
    </lineage>
</organism>
<dbReference type="PROSITE" id="PS51462">
    <property type="entry name" value="NUDIX"/>
    <property type="match status" value="1"/>
</dbReference>
<proteinExistence type="inferred from homology"/>
<evidence type="ECO:0000256" key="1">
    <source>
        <dbReference type="ARBA" id="ARBA00005582"/>
    </source>
</evidence>
<keyword evidence="4" id="KW-1185">Reference proteome</keyword>
<comment type="similarity">
    <text evidence="1">Belongs to the Nudix hydrolase family.</text>
</comment>